<dbReference type="NCBIfam" id="TIGR04183">
    <property type="entry name" value="Por_Secre_tail"/>
    <property type="match status" value="1"/>
</dbReference>
<dbReference type="RefSeq" id="WP_090167999.1">
    <property type="nucleotide sequence ID" value="NZ_FOFB01000010.1"/>
</dbReference>
<protein>
    <submittedName>
        <fullName evidence="3">Por secretion system C-terminal sorting domain-containing protein</fullName>
    </submittedName>
</protein>
<reference evidence="4" key="1">
    <citation type="submission" date="2016-10" db="EMBL/GenBank/DDBJ databases">
        <authorList>
            <person name="Varghese N."/>
            <person name="Submissions S."/>
        </authorList>
    </citation>
    <scope>NUCLEOTIDE SEQUENCE [LARGE SCALE GENOMIC DNA]</scope>
    <source>
        <strain evidence="4">DSM 24740</strain>
    </source>
</reference>
<feature type="domain" description="Secretion system C-terminal sorting" evidence="2">
    <location>
        <begin position="1025"/>
        <end position="1083"/>
    </location>
</feature>
<evidence type="ECO:0000313" key="3">
    <source>
        <dbReference type="EMBL" id="SEQ44709.1"/>
    </source>
</evidence>
<dbReference type="AlphaFoldDB" id="A0A1H9G3Q0"/>
<sequence length="1089" mass="116475">MRYLFLLLLITFLCTCARAQFTMTASIGLADEQCTAPITDPNTDCIAVPNGEDMLSYLPGQDGDIIITYRLTNNSGGTITMASVTDSDRGVIVPVSPITIVPGQTVTANRIFPAETLPRTVTATVTANVQNAAGASATVTGQYTLDVVAPAVDVEFGVARQADVCDNEPTAPNCNVPYGALNGQTITVGALDTFTTRFAWTNAGLSTFDMENLVDQDGFQVGNTGFDQVPGQTLISSRHWEAPALPGTYNYSQTLTVTDFAGNEAVRTVTFVVIVQAPQVSVEFGVARQADVCDNEPTAPNCSVPYGALNGQTITVGALDTFTTRYAWTNTGLGEYDLINLADQDDFQIANTGFDQEPGQTLISSRHWEAPALPGTYDFSQLLTITDQGGNMVTAEVTYIVIVEAPMVEIEFGVARQADVCDNEPTAPNCSVPYGALNGQTITVGALDTFTTRYAWTNTGLGDYDLINLADQDDFQIANTGFDQEPGQTLISSRHWEAPALPGTYNFSQLLTITDQGGNMVTAEVTYIVIVEAPMVEIEFGVARQSDVCDNTIAPNCPVPYGPVNSQTVTLGAGDTLTTRFAWTNTGLGDYDLINIVDQDGFQIANTGFDQTPGQTLISARHWEAPDSPGTYNWSQTLTITDQGGNVITETVTFKVVVDCSLGDFAPPTALCQDRTVTLTEGETVNINAGQIDDGSFDGCGNLAGGGIDISSFTCDDEGPNTVTLTVGDLAGNSASCTATVTVVVEEAISSGSAGNCVQTVTPVTGGQAWWDIEDPDGKLIAQVIVGNNTNISGVRAGIYTSAAMTETVSGNPLLSKRTFLQLLDGSGQVVQPNSEPLYVRLYYTEAEVNALLAADPEMGIGDLAIIKADGEECGSGYTGQNATSISATLERTGCADEDYYFEFFTGSFSTFYLFSNDALLPVELTTFEARAIEKQRVQLDWMTTTETDNDRFEIEHSVDGQTFTQLGAVAGAGGSSEEQWYDFVHETPVSGLNYYRLRQIDFDGTETLSEVRVVEVTGASQLSLYPNPTVDELWVKGFVGGNVRVLDAQGRIVLGQSLLEGQSLDVRALPSGIYLLQLPTETLRWVKR</sequence>
<gene>
    <name evidence="3" type="ORF">SAMN05444359_11026</name>
</gene>
<accession>A0A1H9G3Q0</accession>
<dbReference type="Proteomes" id="UP000199021">
    <property type="component" value="Unassembled WGS sequence"/>
</dbReference>
<dbReference type="STRING" id="478744.SAMN05444359_11026"/>
<proteinExistence type="predicted"/>
<dbReference type="EMBL" id="FOFB01000010">
    <property type="protein sequence ID" value="SEQ44709.1"/>
    <property type="molecule type" value="Genomic_DNA"/>
</dbReference>
<keyword evidence="4" id="KW-1185">Reference proteome</keyword>
<feature type="chain" id="PRO_5011766549" evidence="1">
    <location>
        <begin position="20"/>
        <end position="1089"/>
    </location>
</feature>
<dbReference type="Pfam" id="PF18962">
    <property type="entry name" value="Por_Secre_tail"/>
    <property type="match status" value="1"/>
</dbReference>
<feature type="signal peptide" evidence="1">
    <location>
        <begin position="1"/>
        <end position="19"/>
    </location>
</feature>
<name>A0A1H9G3Q0_9BACT</name>
<evidence type="ECO:0000256" key="1">
    <source>
        <dbReference type="SAM" id="SignalP"/>
    </source>
</evidence>
<dbReference type="InParanoid" id="A0A1H9G3Q0"/>
<dbReference type="InterPro" id="IPR026444">
    <property type="entry name" value="Secre_tail"/>
</dbReference>
<organism evidence="3 4">
    <name type="scientific">Neolewinella agarilytica</name>
    <dbReference type="NCBI Taxonomy" id="478744"/>
    <lineage>
        <taxon>Bacteria</taxon>
        <taxon>Pseudomonadati</taxon>
        <taxon>Bacteroidota</taxon>
        <taxon>Saprospiria</taxon>
        <taxon>Saprospirales</taxon>
        <taxon>Lewinellaceae</taxon>
        <taxon>Neolewinella</taxon>
    </lineage>
</organism>
<dbReference type="OrthoDB" id="869215at2"/>
<keyword evidence="1" id="KW-0732">Signal</keyword>
<evidence type="ECO:0000313" key="4">
    <source>
        <dbReference type="Proteomes" id="UP000199021"/>
    </source>
</evidence>
<evidence type="ECO:0000259" key="2">
    <source>
        <dbReference type="Pfam" id="PF18962"/>
    </source>
</evidence>